<accession>A0AC35UCE9</accession>
<name>A0AC35UCE9_9BILA</name>
<organism evidence="1 2">
    <name type="scientific">Rhabditophanes sp. KR3021</name>
    <dbReference type="NCBI Taxonomy" id="114890"/>
    <lineage>
        <taxon>Eukaryota</taxon>
        <taxon>Metazoa</taxon>
        <taxon>Ecdysozoa</taxon>
        <taxon>Nematoda</taxon>
        <taxon>Chromadorea</taxon>
        <taxon>Rhabditida</taxon>
        <taxon>Tylenchina</taxon>
        <taxon>Panagrolaimomorpha</taxon>
        <taxon>Strongyloidoidea</taxon>
        <taxon>Alloionematidae</taxon>
        <taxon>Rhabditophanes</taxon>
    </lineage>
</organism>
<dbReference type="WBParaSite" id="RSKR_0000949800.1">
    <property type="protein sequence ID" value="RSKR_0000949800.1"/>
    <property type="gene ID" value="RSKR_0000949800"/>
</dbReference>
<evidence type="ECO:0000313" key="1">
    <source>
        <dbReference type="Proteomes" id="UP000095286"/>
    </source>
</evidence>
<proteinExistence type="predicted"/>
<sequence length="393" mass="46085">MMLSLPVIIKDLSKLANDVIDDHVDRLNSAFTIWAIFFCIFATSTAVLGGPLECYHIATHIESWKEALTNYCYVSKTYTFPFLNDINGLFTNETAKQLKRFNENHFEFQELVEEAQGRSINYYQWIPYFLLLQAAFFYLPKAVWNFIADSLGFDIRTIIKESKRIKEILIPEEKKVAMEDLLVHIFNFYEYNADTRRFSKSSYKTSMMAMGQLMVKALYAINAIAQFYFMNLFIADENQLWGYEHMKRMYGEGLFIDCHYFPRNAMCNTDDLKTAAVNQKSIQCLLTMNMINEKVFLFMYFWIVLLIVTTMYNFFVTITRFVYPATKQGLVLNLLLKARINDNIKKHINEFTTQVIKQDGFVLLDLLQQNAGEEIAVQIIKNLWIKHPKQKDI</sequence>
<evidence type="ECO:0000313" key="2">
    <source>
        <dbReference type="WBParaSite" id="RSKR_0000949800.1"/>
    </source>
</evidence>
<dbReference type="Proteomes" id="UP000095286">
    <property type="component" value="Unplaced"/>
</dbReference>
<reference evidence="2" key="1">
    <citation type="submission" date="2016-11" db="UniProtKB">
        <authorList>
            <consortium name="WormBaseParasite"/>
        </authorList>
    </citation>
    <scope>IDENTIFICATION</scope>
    <source>
        <strain evidence="2">KR3021</strain>
    </source>
</reference>
<protein>
    <submittedName>
        <fullName evidence="2">Innexin</fullName>
    </submittedName>
</protein>